<keyword evidence="3" id="KW-1185">Reference proteome</keyword>
<accession>R8BMC0</accession>
<dbReference type="SUPFAM" id="SSF82153">
    <property type="entry name" value="FAS1 domain"/>
    <property type="match status" value="2"/>
</dbReference>
<reference evidence="3" key="1">
    <citation type="journal article" date="2013" name="Genome Announc.">
        <title>Draft genome sequence of the ascomycete Phaeoacremonium aleophilum strain UCR-PA7, a causal agent of the esca disease complex in grapevines.</title>
        <authorList>
            <person name="Blanco-Ulate B."/>
            <person name="Rolshausen P."/>
            <person name="Cantu D."/>
        </authorList>
    </citation>
    <scope>NUCLEOTIDE SEQUENCE [LARGE SCALE GENOMIC DNA]</scope>
    <source>
        <strain evidence="3">UCR-PA7</strain>
    </source>
</reference>
<gene>
    <name evidence="2" type="ORF">UCRPA7_3978</name>
</gene>
<dbReference type="PANTHER" id="PTHR10900">
    <property type="entry name" value="PERIOSTIN-RELATED"/>
    <property type="match status" value="1"/>
</dbReference>
<evidence type="ECO:0000313" key="2">
    <source>
        <dbReference type="EMBL" id="EOO00528.1"/>
    </source>
</evidence>
<proteinExistence type="predicted"/>
<organism evidence="2 3">
    <name type="scientific">Phaeoacremonium minimum (strain UCR-PA7)</name>
    <name type="common">Esca disease fungus</name>
    <name type="synonym">Togninia minima</name>
    <dbReference type="NCBI Taxonomy" id="1286976"/>
    <lineage>
        <taxon>Eukaryota</taxon>
        <taxon>Fungi</taxon>
        <taxon>Dikarya</taxon>
        <taxon>Ascomycota</taxon>
        <taxon>Pezizomycotina</taxon>
        <taxon>Sordariomycetes</taxon>
        <taxon>Sordariomycetidae</taxon>
        <taxon>Togniniales</taxon>
        <taxon>Togniniaceae</taxon>
        <taxon>Phaeoacremonium</taxon>
    </lineage>
</organism>
<dbReference type="InterPro" id="IPR050904">
    <property type="entry name" value="Adhesion/Biosynth-related"/>
</dbReference>
<dbReference type="GeneID" id="19324380"/>
<evidence type="ECO:0000313" key="3">
    <source>
        <dbReference type="Proteomes" id="UP000014074"/>
    </source>
</evidence>
<dbReference type="PROSITE" id="PS50213">
    <property type="entry name" value="FAS1"/>
    <property type="match status" value="2"/>
</dbReference>
<dbReference type="PANTHER" id="PTHR10900:SF77">
    <property type="entry name" value="FI19380P1"/>
    <property type="match status" value="1"/>
</dbReference>
<dbReference type="Proteomes" id="UP000014074">
    <property type="component" value="Unassembled WGS sequence"/>
</dbReference>
<evidence type="ECO:0000259" key="1">
    <source>
        <dbReference type="PROSITE" id="PS50213"/>
    </source>
</evidence>
<name>R8BMC0_PHAM7</name>
<sequence length="296" mass="31945">MTIYRSLIKQHPDILKNVSGEVTLLAPNDAAFAKVQAWNSKNATMVETLLKIGSLQGSVSMGSIKDGASIFAPTLMDDPTYSNVTGGQNVIITHQPGDIYVVTSGVAARSTILETDVAFDSGLIQIVDSLLVVPARLETTARDAYTDLTSFVGALYATDLIAEFADTPNITLFIPRNAAFQQLAGTFSNMATEDLRKVLRYHMATKMVVHSEDLLNGTSVTMGDGKTIHITRFNNNIYVDSAQMIQTDILIANGVVQMIDNVLNPDNADANPDVTQNTQTPLSGDKFTIWISLGSN</sequence>
<dbReference type="SMART" id="SM00554">
    <property type="entry name" value="FAS1"/>
    <property type="match status" value="2"/>
</dbReference>
<dbReference type="KEGG" id="tmn:UCRPA7_3978"/>
<dbReference type="GO" id="GO:0000329">
    <property type="term" value="C:fungal-type vacuole membrane"/>
    <property type="evidence" value="ECO:0007669"/>
    <property type="project" value="TreeGrafter"/>
</dbReference>
<feature type="domain" description="FAS1" evidence="1">
    <location>
        <begin position="135"/>
        <end position="263"/>
    </location>
</feature>
<dbReference type="AlphaFoldDB" id="R8BMC0"/>
<dbReference type="GO" id="GO:0016236">
    <property type="term" value="P:macroautophagy"/>
    <property type="evidence" value="ECO:0007669"/>
    <property type="project" value="TreeGrafter"/>
</dbReference>
<dbReference type="Pfam" id="PF02469">
    <property type="entry name" value="Fasciclin"/>
    <property type="match status" value="2"/>
</dbReference>
<dbReference type="Gene3D" id="2.30.180.10">
    <property type="entry name" value="FAS1 domain"/>
    <property type="match status" value="2"/>
</dbReference>
<dbReference type="OrthoDB" id="286301at2759"/>
<dbReference type="EMBL" id="KB933072">
    <property type="protein sequence ID" value="EOO00528.1"/>
    <property type="molecule type" value="Genomic_DNA"/>
</dbReference>
<dbReference type="HOGENOM" id="CLU_031281_2_2_1"/>
<dbReference type="eggNOG" id="KOG1437">
    <property type="taxonomic scope" value="Eukaryota"/>
</dbReference>
<dbReference type="InterPro" id="IPR000782">
    <property type="entry name" value="FAS1_domain"/>
</dbReference>
<dbReference type="RefSeq" id="XP_007914737.1">
    <property type="nucleotide sequence ID" value="XM_007916546.1"/>
</dbReference>
<protein>
    <submittedName>
        <fullName evidence="2">Putative fasciclin domain-containing protein</fullName>
    </submittedName>
</protein>
<dbReference type="InterPro" id="IPR036378">
    <property type="entry name" value="FAS1_dom_sf"/>
</dbReference>
<feature type="domain" description="FAS1" evidence="1">
    <location>
        <begin position="1"/>
        <end position="131"/>
    </location>
</feature>